<evidence type="ECO:0000259" key="8">
    <source>
        <dbReference type="PROSITE" id="PS50198"/>
    </source>
</evidence>
<dbReference type="Pfam" id="PF13616">
    <property type="entry name" value="Rotamase_3"/>
    <property type="match status" value="1"/>
</dbReference>
<comment type="caution">
    <text evidence="9">The sequence shown here is derived from an EMBL/GenBank/DDBJ whole genome shotgun (WGS) entry which is preliminary data.</text>
</comment>
<dbReference type="PANTHER" id="PTHR47637:SF1">
    <property type="entry name" value="CHAPERONE SURA"/>
    <property type="match status" value="1"/>
</dbReference>
<feature type="non-terminal residue" evidence="9">
    <location>
        <position position="1"/>
    </location>
</feature>
<sequence>DLDRIVAVVNDDVITLGQLRDRLRIARRQIVLEKITPPADEVLQKQVLERLVLERLQLQLAEKSGLRVTDADIDRAIEGIAGRNKMTVAALRARMKKEGVDPAVHRAQVQTQILIEQLVDREVRSRVTVTDGEIDGFLTGLSGSTEYRLAHIFLSLPESATPAAIETARARAEELVARLRAGGNFQQLAVAHSQAPDALQGGDIGWKKPGQLPDLFVTTLKTMNPGEISGVLRSPNGFHILKLHEQRGGPALKPVQQTRVRHILLRTSEILSAGEARQRLLALRARIEHGEDFAALARAHSEDPGSGARGGDLGWMSTGQLVPEFERTMDTLKPGELSQPVQSSFGLHLIQVQERREQGASAERLRNAARTQLHMRKSDERYRQWVRQLRDESYVEIHLDSTP</sequence>
<organism evidence="9 10">
    <name type="scientific">Candidatus Muproteobacteria bacterium RBG_16_62_13</name>
    <dbReference type="NCBI Taxonomy" id="1817756"/>
    <lineage>
        <taxon>Bacteria</taxon>
        <taxon>Pseudomonadati</taxon>
        <taxon>Pseudomonadota</taxon>
        <taxon>Candidatus Muproteobacteria</taxon>
    </lineage>
</organism>
<dbReference type="InterPro" id="IPR046357">
    <property type="entry name" value="PPIase_dom_sf"/>
</dbReference>
<dbReference type="SUPFAM" id="SSF54534">
    <property type="entry name" value="FKBP-like"/>
    <property type="match status" value="2"/>
</dbReference>
<evidence type="ECO:0000313" key="9">
    <source>
        <dbReference type="EMBL" id="OGI40043.1"/>
    </source>
</evidence>
<keyword evidence="6 7" id="KW-0413">Isomerase</keyword>
<dbReference type="GO" id="GO:0050821">
    <property type="term" value="P:protein stabilization"/>
    <property type="evidence" value="ECO:0007669"/>
    <property type="project" value="InterPro"/>
</dbReference>
<evidence type="ECO:0000256" key="5">
    <source>
        <dbReference type="ARBA" id="ARBA00023186"/>
    </source>
</evidence>
<gene>
    <name evidence="9" type="ORF">A2140_08590</name>
</gene>
<dbReference type="PANTHER" id="PTHR47637">
    <property type="entry name" value="CHAPERONE SURA"/>
    <property type="match status" value="1"/>
</dbReference>
<dbReference type="PROSITE" id="PS01096">
    <property type="entry name" value="PPIC_PPIASE_1"/>
    <property type="match status" value="1"/>
</dbReference>
<dbReference type="GO" id="GO:0051082">
    <property type="term" value="F:unfolded protein binding"/>
    <property type="evidence" value="ECO:0007669"/>
    <property type="project" value="InterPro"/>
</dbReference>
<keyword evidence="1" id="KW-0732">Signal</keyword>
<accession>A0A1F6T4G8</accession>
<dbReference type="PROSITE" id="PS50198">
    <property type="entry name" value="PPIC_PPIASE_2"/>
    <property type="match status" value="2"/>
</dbReference>
<evidence type="ECO:0000256" key="1">
    <source>
        <dbReference type="ARBA" id="ARBA00022729"/>
    </source>
</evidence>
<dbReference type="Pfam" id="PF09312">
    <property type="entry name" value="SurA_N"/>
    <property type="match status" value="1"/>
</dbReference>
<reference evidence="9 10" key="1">
    <citation type="journal article" date="2016" name="Nat. Commun.">
        <title>Thousands of microbial genomes shed light on interconnected biogeochemical processes in an aquifer system.</title>
        <authorList>
            <person name="Anantharaman K."/>
            <person name="Brown C.T."/>
            <person name="Hug L.A."/>
            <person name="Sharon I."/>
            <person name="Castelle C.J."/>
            <person name="Probst A.J."/>
            <person name="Thomas B.C."/>
            <person name="Singh A."/>
            <person name="Wilkins M.J."/>
            <person name="Karaoz U."/>
            <person name="Brodie E.L."/>
            <person name="Williams K.H."/>
            <person name="Hubbard S.S."/>
            <person name="Banfield J.F."/>
        </authorList>
    </citation>
    <scope>NUCLEOTIDE SEQUENCE [LARGE SCALE GENOMIC DNA]</scope>
</reference>
<dbReference type="SUPFAM" id="SSF109998">
    <property type="entry name" value="Triger factor/SurA peptide-binding domain-like"/>
    <property type="match status" value="1"/>
</dbReference>
<feature type="domain" description="PpiC" evidence="8">
    <location>
        <begin position="144"/>
        <end position="245"/>
    </location>
</feature>
<dbReference type="InterPro" id="IPR015391">
    <property type="entry name" value="SurA_N"/>
</dbReference>
<dbReference type="InterPro" id="IPR023058">
    <property type="entry name" value="PPIase_PpiC_CS"/>
</dbReference>
<keyword evidence="3" id="KW-0574">Periplasm</keyword>
<evidence type="ECO:0000313" key="10">
    <source>
        <dbReference type="Proteomes" id="UP000178379"/>
    </source>
</evidence>
<dbReference type="InterPro" id="IPR000297">
    <property type="entry name" value="PPIase_PpiC"/>
</dbReference>
<dbReference type="GO" id="GO:0042277">
    <property type="term" value="F:peptide binding"/>
    <property type="evidence" value="ECO:0007669"/>
    <property type="project" value="InterPro"/>
</dbReference>
<dbReference type="EMBL" id="MFSQ01000071">
    <property type="protein sequence ID" value="OGI40043.1"/>
    <property type="molecule type" value="Genomic_DNA"/>
</dbReference>
<feature type="domain" description="PpiC" evidence="8">
    <location>
        <begin position="255"/>
        <end position="354"/>
    </location>
</feature>
<dbReference type="GO" id="GO:0003755">
    <property type="term" value="F:peptidyl-prolyl cis-trans isomerase activity"/>
    <property type="evidence" value="ECO:0007669"/>
    <property type="project" value="UniProtKB-KW"/>
</dbReference>
<dbReference type="Gene3D" id="3.10.50.40">
    <property type="match status" value="2"/>
</dbReference>
<dbReference type="HAMAP" id="MF_01183">
    <property type="entry name" value="Chaperone_SurA"/>
    <property type="match status" value="1"/>
</dbReference>
<evidence type="ECO:0000256" key="4">
    <source>
        <dbReference type="ARBA" id="ARBA00023110"/>
    </source>
</evidence>
<evidence type="ECO:0000256" key="3">
    <source>
        <dbReference type="ARBA" id="ARBA00022764"/>
    </source>
</evidence>
<protein>
    <recommendedName>
        <fullName evidence="8">PpiC domain-containing protein</fullName>
    </recommendedName>
</protein>
<proteinExistence type="inferred from homology"/>
<keyword evidence="4 7" id="KW-0697">Rotamase</keyword>
<dbReference type="InterPro" id="IPR050280">
    <property type="entry name" value="OMP_Chaperone_SurA"/>
</dbReference>
<dbReference type="InterPro" id="IPR027304">
    <property type="entry name" value="Trigger_fact/SurA_dom_sf"/>
</dbReference>
<name>A0A1F6T4G8_9PROT</name>
<keyword evidence="5" id="KW-0143">Chaperone</keyword>
<dbReference type="GO" id="GO:0043165">
    <property type="term" value="P:Gram-negative-bacterium-type cell outer membrane assembly"/>
    <property type="evidence" value="ECO:0007669"/>
    <property type="project" value="InterPro"/>
</dbReference>
<dbReference type="GO" id="GO:0030288">
    <property type="term" value="C:outer membrane-bounded periplasmic space"/>
    <property type="evidence" value="ECO:0007669"/>
    <property type="project" value="InterPro"/>
</dbReference>
<evidence type="ECO:0000256" key="7">
    <source>
        <dbReference type="PROSITE-ProRule" id="PRU00278"/>
    </source>
</evidence>
<dbReference type="GO" id="GO:0006457">
    <property type="term" value="P:protein folding"/>
    <property type="evidence" value="ECO:0007669"/>
    <property type="project" value="InterPro"/>
</dbReference>
<dbReference type="Pfam" id="PF00639">
    <property type="entry name" value="Rotamase"/>
    <property type="match status" value="1"/>
</dbReference>
<dbReference type="Gene3D" id="1.10.4030.10">
    <property type="entry name" value="Porin chaperone SurA, peptide-binding domain"/>
    <property type="match status" value="1"/>
</dbReference>
<keyword evidence="2" id="KW-0677">Repeat</keyword>
<dbReference type="STRING" id="1817756.A2140_08590"/>
<dbReference type="AlphaFoldDB" id="A0A1F6T4G8"/>
<evidence type="ECO:0000256" key="2">
    <source>
        <dbReference type="ARBA" id="ARBA00022737"/>
    </source>
</evidence>
<dbReference type="Proteomes" id="UP000178379">
    <property type="component" value="Unassembled WGS sequence"/>
</dbReference>
<dbReference type="InterPro" id="IPR023034">
    <property type="entry name" value="PPIase_SurA"/>
</dbReference>
<evidence type="ECO:0000256" key="6">
    <source>
        <dbReference type="ARBA" id="ARBA00023235"/>
    </source>
</evidence>